<dbReference type="InterPro" id="IPR032710">
    <property type="entry name" value="NTF2-like_dom_sf"/>
</dbReference>
<dbReference type="Proteomes" id="UP001606301">
    <property type="component" value="Unassembled WGS sequence"/>
</dbReference>
<keyword evidence="1" id="KW-0732">Signal</keyword>
<feature type="signal peptide" evidence="1">
    <location>
        <begin position="1"/>
        <end position="29"/>
    </location>
</feature>
<evidence type="ECO:0000256" key="1">
    <source>
        <dbReference type="SAM" id="SignalP"/>
    </source>
</evidence>
<dbReference type="RefSeq" id="WP_394395515.1">
    <property type="nucleotide sequence ID" value="NZ_JBIGHW010000002.1"/>
</dbReference>
<dbReference type="SUPFAM" id="SSF54427">
    <property type="entry name" value="NTF2-like"/>
    <property type="match status" value="1"/>
</dbReference>
<dbReference type="EMBL" id="JBIGHW010000002">
    <property type="protein sequence ID" value="MFG6439825.1"/>
    <property type="molecule type" value="Genomic_DNA"/>
</dbReference>
<evidence type="ECO:0000313" key="3">
    <source>
        <dbReference type="EMBL" id="MFG6439825.1"/>
    </source>
</evidence>
<proteinExistence type="predicted"/>
<accession>A0ABW7FGF2</accession>
<gene>
    <name evidence="3" type="ORF">ACG0Z3_03955</name>
</gene>
<keyword evidence="4" id="KW-1185">Reference proteome</keyword>
<dbReference type="Gene3D" id="3.10.450.50">
    <property type="match status" value="1"/>
</dbReference>
<dbReference type="InterPro" id="IPR027843">
    <property type="entry name" value="DUF4440"/>
</dbReference>
<evidence type="ECO:0000259" key="2">
    <source>
        <dbReference type="Pfam" id="PF14534"/>
    </source>
</evidence>
<protein>
    <submittedName>
        <fullName evidence="3">DUF4440 domain-containing protein</fullName>
    </submittedName>
</protein>
<dbReference type="PROSITE" id="PS51257">
    <property type="entry name" value="PROKAR_LIPOPROTEIN"/>
    <property type="match status" value="1"/>
</dbReference>
<organism evidence="3 4">
    <name type="scientific">Pelomonas margarita</name>
    <dbReference type="NCBI Taxonomy" id="3299031"/>
    <lineage>
        <taxon>Bacteria</taxon>
        <taxon>Pseudomonadati</taxon>
        <taxon>Pseudomonadota</taxon>
        <taxon>Betaproteobacteria</taxon>
        <taxon>Burkholderiales</taxon>
        <taxon>Sphaerotilaceae</taxon>
        <taxon>Roseateles</taxon>
    </lineage>
</organism>
<reference evidence="3 4" key="1">
    <citation type="submission" date="2024-08" db="EMBL/GenBank/DDBJ databases">
        <authorList>
            <person name="Lu H."/>
        </authorList>
    </citation>
    <scope>NUCLEOTIDE SEQUENCE [LARGE SCALE GENOMIC DNA]</scope>
    <source>
        <strain evidence="3 4">LKC17W</strain>
    </source>
</reference>
<feature type="chain" id="PRO_5045655894" evidence="1">
    <location>
        <begin position="30"/>
        <end position="170"/>
    </location>
</feature>
<comment type="caution">
    <text evidence="3">The sequence shown here is derived from an EMBL/GenBank/DDBJ whole genome shotgun (WGS) entry which is preliminary data.</text>
</comment>
<dbReference type="Pfam" id="PF14534">
    <property type="entry name" value="DUF4440"/>
    <property type="match status" value="1"/>
</dbReference>
<sequence>MHVIIRPQRRSLTVAACLLLMLVGSGCSTKPQVAVSPPLSCDRAGNTCVADLMAALEDWKAAYNARDPRRLQQLYAPGALITDDEYVSVPLAGDTLSEFFDQMAQRPTARMRWQVGNLMLFGETAVRSGEYELEEQVDGQPRKRPARYSFAYQRIQGRWLIVLQHSTLRP</sequence>
<evidence type="ECO:0000313" key="4">
    <source>
        <dbReference type="Proteomes" id="UP001606301"/>
    </source>
</evidence>
<feature type="domain" description="DUF4440" evidence="2">
    <location>
        <begin position="53"/>
        <end position="161"/>
    </location>
</feature>
<name>A0ABW7FGF2_9BURK</name>